<name>A0A512L9Z6_9PROT</name>
<keyword evidence="3" id="KW-0597">Phosphoprotein</keyword>
<evidence type="ECO:0000313" key="5">
    <source>
        <dbReference type="EMBL" id="GEP31299.1"/>
    </source>
</evidence>
<dbReference type="PRINTS" id="PR00344">
    <property type="entry name" value="BCTRLSENSOR"/>
</dbReference>
<feature type="domain" description="Histidine kinase" evidence="4">
    <location>
        <begin position="172"/>
        <end position="407"/>
    </location>
</feature>
<dbReference type="CDD" id="cd00082">
    <property type="entry name" value="HisKA"/>
    <property type="match status" value="1"/>
</dbReference>
<protein>
    <recommendedName>
        <fullName evidence="2">histidine kinase</fullName>
        <ecNumber evidence="2">2.7.13.3</ecNumber>
    </recommendedName>
</protein>
<dbReference type="InterPro" id="IPR036890">
    <property type="entry name" value="HATPase_C_sf"/>
</dbReference>
<dbReference type="SUPFAM" id="SSF47384">
    <property type="entry name" value="Homodimeric domain of signal transducing histidine kinase"/>
    <property type="match status" value="1"/>
</dbReference>
<gene>
    <name evidence="5" type="ORF">TPL01_24370</name>
</gene>
<comment type="catalytic activity">
    <reaction evidence="1">
        <text>ATP + protein L-histidine = ADP + protein N-phospho-L-histidine.</text>
        <dbReference type="EC" id="2.7.13.3"/>
    </reaction>
</comment>
<dbReference type="Pfam" id="PF02518">
    <property type="entry name" value="HATPase_c"/>
    <property type="match status" value="1"/>
</dbReference>
<sequence length="413" mass="45045">MELTPRQFDRELTLKELLAGLPAGKLQQILEAMFGCGFRLTTAGGQVVAGSAEPGTATTHSPIRYELESIGNLETASADPEKIKAAVLLIELLLHSAARYYMASALHIEAIDADYEALQKKHAALVISETRYRELAASLELRVQQQVAVIETAQRQLYQTEKMVSVGQLAAGVAHEINNPVGFIKSNLNTAKKYVQQFAQLAVLVNSSPDSAIAKGWRQADLDFVIQDFSDLLGESIAGTERVARIVADLKDFSNIDHTEIQVVNINDNIRSVCNMATHELSKTADLLFDLGELPKQKCHPGRINQALLNVLLNAAQAMPERGQIKIRSEYRDGLTSVQISDNGHGMAESTLARVFDPFFTTREVGKGTGLGLTVARDIVTAHDGDILIQSEPGKGTTVTIHLPVGWQCLIRE</sequence>
<evidence type="ECO:0000256" key="3">
    <source>
        <dbReference type="ARBA" id="ARBA00022553"/>
    </source>
</evidence>
<dbReference type="Gene3D" id="1.10.287.130">
    <property type="match status" value="1"/>
</dbReference>
<organism evidence="5 6">
    <name type="scientific">Sulfuriferula plumbiphila</name>
    <dbReference type="NCBI Taxonomy" id="171865"/>
    <lineage>
        <taxon>Bacteria</taxon>
        <taxon>Pseudomonadati</taxon>
        <taxon>Pseudomonadota</taxon>
        <taxon>Betaproteobacteria</taxon>
        <taxon>Nitrosomonadales</taxon>
        <taxon>Sulfuricellaceae</taxon>
        <taxon>Sulfuriferula</taxon>
    </lineage>
</organism>
<dbReference type="OrthoDB" id="9177862at2"/>
<dbReference type="SUPFAM" id="SSF55874">
    <property type="entry name" value="ATPase domain of HSP90 chaperone/DNA topoisomerase II/histidine kinase"/>
    <property type="match status" value="1"/>
</dbReference>
<dbReference type="InterPro" id="IPR036097">
    <property type="entry name" value="HisK_dim/P_sf"/>
</dbReference>
<dbReference type="InterPro" id="IPR003661">
    <property type="entry name" value="HisK_dim/P_dom"/>
</dbReference>
<accession>A0A512L9Z6</accession>
<dbReference type="EMBL" id="BKAD01000027">
    <property type="protein sequence ID" value="GEP31299.1"/>
    <property type="molecule type" value="Genomic_DNA"/>
</dbReference>
<evidence type="ECO:0000256" key="2">
    <source>
        <dbReference type="ARBA" id="ARBA00012438"/>
    </source>
</evidence>
<evidence type="ECO:0000313" key="6">
    <source>
        <dbReference type="Proteomes" id="UP000321337"/>
    </source>
</evidence>
<evidence type="ECO:0000256" key="1">
    <source>
        <dbReference type="ARBA" id="ARBA00000085"/>
    </source>
</evidence>
<dbReference type="PROSITE" id="PS50109">
    <property type="entry name" value="HIS_KIN"/>
    <property type="match status" value="1"/>
</dbReference>
<dbReference type="SMART" id="SM00387">
    <property type="entry name" value="HATPase_c"/>
    <property type="match status" value="1"/>
</dbReference>
<dbReference type="SMART" id="SM00388">
    <property type="entry name" value="HisKA"/>
    <property type="match status" value="1"/>
</dbReference>
<dbReference type="AlphaFoldDB" id="A0A512L9Z6"/>
<dbReference type="PANTHER" id="PTHR43065">
    <property type="entry name" value="SENSOR HISTIDINE KINASE"/>
    <property type="match status" value="1"/>
</dbReference>
<dbReference type="RefSeq" id="WP_147074143.1">
    <property type="nucleotide sequence ID" value="NZ_AP021884.1"/>
</dbReference>
<dbReference type="InterPro" id="IPR005467">
    <property type="entry name" value="His_kinase_dom"/>
</dbReference>
<keyword evidence="6" id="KW-1185">Reference proteome</keyword>
<dbReference type="InterPro" id="IPR003594">
    <property type="entry name" value="HATPase_dom"/>
</dbReference>
<evidence type="ECO:0000259" key="4">
    <source>
        <dbReference type="PROSITE" id="PS50109"/>
    </source>
</evidence>
<proteinExistence type="predicted"/>
<comment type="caution">
    <text evidence="5">The sequence shown here is derived from an EMBL/GenBank/DDBJ whole genome shotgun (WGS) entry which is preliminary data.</text>
</comment>
<dbReference type="Proteomes" id="UP000321337">
    <property type="component" value="Unassembled WGS sequence"/>
</dbReference>
<reference evidence="5 6" key="1">
    <citation type="submission" date="2019-07" db="EMBL/GenBank/DDBJ databases">
        <title>Whole genome shotgun sequence of Thiobacillus plumbophilus NBRC 107929.</title>
        <authorList>
            <person name="Hosoyama A."/>
            <person name="Uohara A."/>
            <person name="Ohji S."/>
            <person name="Ichikawa N."/>
        </authorList>
    </citation>
    <scope>NUCLEOTIDE SEQUENCE [LARGE SCALE GENOMIC DNA]</scope>
    <source>
        <strain evidence="5 6">NBRC 107929</strain>
    </source>
</reference>
<dbReference type="EC" id="2.7.13.3" evidence="2"/>
<dbReference type="InterPro" id="IPR004358">
    <property type="entry name" value="Sig_transdc_His_kin-like_C"/>
</dbReference>
<dbReference type="GO" id="GO:0000155">
    <property type="term" value="F:phosphorelay sensor kinase activity"/>
    <property type="evidence" value="ECO:0007669"/>
    <property type="project" value="InterPro"/>
</dbReference>
<dbReference type="PANTHER" id="PTHR43065:SF50">
    <property type="entry name" value="HISTIDINE KINASE"/>
    <property type="match status" value="1"/>
</dbReference>
<dbReference type="Gene3D" id="3.30.565.10">
    <property type="entry name" value="Histidine kinase-like ATPase, C-terminal domain"/>
    <property type="match status" value="1"/>
</dbReference>